<accession>A0A182QED9</accession>
<sequence>MESTASVIKDEMTPPPITIVIIIVHRFELYSTTSAVRHTCRQLGSFMHRFWWFATMATFPSELPDRSGGSFRFLIFFVFFRFHRLIGGFFVLRFVLRIIMIAEFQRKIIETTATLNGATFNPKIFLVDGEEAALPRQSSPLAPMKPTELNSSV</sequence>
<feature type="transmembrane region" description="Helical" evidence="1">
    <location>
        <begin position="73"/>
        <end position="96"/>
    </location>
</feature>
<evidence type="ECO:0000313" key="2">
    <source>
        <dbReference type="EnsemblMetazoa" id="AFAF008451-PA"/>
    </source>
</evidence>
<dbReference type="EMBL" id="AXCN02001921">
    <property type="status" value="NOT_ANNOTATED_CDS"/>
    <property type="molecule type" value="Genomic_DNA"/>
</dbReference>
<evidence type="ECO:0000313" key="3">
    <source>
        <dbReference type="Proteomes" id="UP000075886"/>
    </source>
</evidence>
<keyword evidence="1" id="KW-0472">Membrane</keyword>
<dbReference type="VEuPathDB" id="VectorBase:AFAF008451"/>
<keyword evidence="3" id="KW-1185">Reference proteome</keyword>
<dbReference type="Proteomes" id="UP000075886">
    <property type="component" value="Unassembled WGS sequence"/>
</dbReference>
<protein>
    <submittedName>
        <fullName evidence="2">Uncharacterized protein</fullName>
    </submittedName>
</protein>
<proteinExistence type="predicted"/>
<dbReference type="AlphaFoldDB" id="A0A182QED9"/>
<keyword evidence="1" id="KW-1133">Transmembrane helix</keyword>
<reference evidence="3" key="1">
    <citation type="submission" date="2014-01" db="EMBL/GenBank/DDBJ databases">
        <title>The Genome Sequence of Anopheles farauti FAR1 (V2).</title>
        <authorList>
            <consortium name="The Broad Institute Genomics Platform"/>
            <person name="Neafsey D.E."/>
            <person name="Besansky N."/>
            <person name="Howell P."/>
            <person name="Walton C."/>
            <person name="Young S.K."/>
            <person name="Zeng Q."/>
            <person name="Gargeya S."/>
            <person name="Fitzgerald M."/>
            <person name="Haas B."/>
            <person name="Abouelleil A."/>
            <person name="Allen A.W."/>
            <person name="Alvarado L."/>
            <person name="Arachchi H.M."/>
            <person name="Berlin A.M."/>
            <person name="Chapman S.B."/>
            <person name="Gainer-Dewar J."/>
            <person name="Goldberg J."/>
            <person name="Griggs A."/>
            <person name="Gujja S."/>
            <person name="Hansen M."/>
            <person name="Howarth C."/>
            <person name="Imamovic A."/>
            <person name="Ireland A."/>
            <person name="Larimer J."/>
            <person name="McCowan C."/>
            <person name="Murphy C."/>
            <person name="Pearson M."/>
            <person name="Poon T.W."/>
            <person name="Priest M."/>
            <person name="Roberts A."/>
            <person name="Saif S."/>
            <person name="Shea T."/>
            <person name="Sisk P."/>
            <person name="Sykes S."/>
            <person name="Wortman J."/>
            <person name="Nusbaum C."/>
            <person name="Birren B."/>
        </authorList>
    </citation>
    <scope>NUCLEOTIDE SEQUENCE [LARGE SCALE GENOMIC DNA]</scope>
    <source>
        <strain evidence="3">FAR1</strain>
    </source>
</reference>
<reference evidence="2" key="2">
    <citation type="submission" date="2020-05" db="UniProtKB">
        <authorList>
            <consortium name="EnsemblMetazoa"/>
        </authorList>
    </citation>
    <scope>IDENTIFICATION</scope>
    <source>
        <strain evidence="2">FAR1</strain>
    </source>
</reference>
<dbReference type="EnsemblMetazoa" id="AFAF008451-RA">
    <property type="protein sequence ID" value="AFAF008451-PA"/>
    <property type="gene ID" value="AFAF008451"/>
</dbReference>
<name>A0A182QED9_9DIPT</name>
<evidence type="ECO:0000256" key="1">
    <source>
        <dbReference type="SAM" id="Phobius"/>
    </source>
</evidence>
<keyword evidence="1" id="KW-0812">Transmembrane</keyword>
<organism evidence="2 3">
    <name type="scientific">Anopheles farauti</name>
    <dbReference type="NCBI Taxonomy" id="69004"/>
    <lineage>
        <taxon>Eukaryota</taxon>
        <taxon>Metazoa</taxon>
        <taxon>Ecdysozoa</taxon>
        <taxon>Arthropoda</taxon>
        <taxon>Hexapoda</taxon>
        <taxon>Insecta</taxon>
        <taxon>Pterygota</taxon>
        <taxon>Neoptera</taxon>
        <taxon>Endopterygota</taxon>
        <taxon>Diptera</taxon>
        <taxon>Nematocera</taxon>
        <taxon>Culicoidea</taxon>
        <taxon>Culicidae</taxon>
        <taxon>Anophelinae</taxon>
        <taxon>Anopheles</taxon>
    </lineage>
</organism>